<gene>
    <name evidence="9" type="ORF">ERL59_00060</name>
</gene>
<dbReference type="Proteomes" id="UP000448943">
    <property type="component" value="Unassembled WGS sequence"/>
</dbReference>
<evidence type="ECO:0000313" key="9">
    <source>
        <dbReference type="EMBL" id="NBI27360.1"/>
    </source>
</evidence>
<organism evidence="9 10">
    <name type="scientific">Chengkuizengella marina</name>
    <dbReference type="NCBI Taxonomy" id="2507566"/>
    <lineage>
        <taxon>Bacteria</taxon>
        <taxon>Bacillati</taxon>
        <taxon>Bacillota</taxon>
        <taxon>Bacilli</taxon>
        <taxon>Bacillales</taxon>
        <taxon>Paenibacillaceae</taxon>
        <taxon>Chengkuizengella</taxon>
    </lineage>
</organism>
<keyword evidence="3" id="KW-0813">Transport</keyword>
<sequence length="275" mass="31393">MILLSNLIKSTSYISLEDKKKLECSSTYINQDLIQVQERLQQLEEDSEVLSKRDEILKEAQAIASKQIEEAKTEVVAIKDEAEKEIELWWSEKREQDKQIVQEMKAKAVEQGIKEGTEHAEEKVHEQYSDLINQASLIIKTAYEEKEKIIQEAEPFLVDLSCAIAEKVIHKELQDSKEVVIQMISKILTRRNEEGVIKCSVAPDQYDYIKNAKEELILSLDPGAELQIVPDVSLKGFDCVIHSTFGSIDAKVDTQLSEIKNKLKEITRKCDEQDG</sequence>
<dbReference type="GO" id="GO:0044781">
    <property type="term" value="P:bacterial-type flagellum organization"/>
    <property type="evidence" value="ECO:0007669"/>
    <property type="project" value="UniProtKB-KW"/>
</dbReference>
<keyword evidence="9" id="KW-0966">Cell projection</keyword>
<keyword evidence="5" id="KW-0653">Protein transport</keyword>
<evidence type="ECO:0000256" key="5">
    <source>
        <dbReference type="ARBA" id="ARBA00022927"/>
    </source>
</evidence>
<name>A0A6N9PZX9_9BACL</name>
<evidence type="ECO:0000256" key="2">
    <source>
        <dbReference type="ARBA" id="ARBA00006602"/>
    </source>
</evidence>
<comment type="caution">
    <text evidence="9">The sequence shown here is derived from an EMBL/GenBank/DDBJ whole genome shotgun (WGS) entry which is preliminary data.</text>
</comment>
<feature type="coiled-coil region" evidence="7">
    <location>
        <begin position="33"/>
        <end position="88"/>
    </location>
</feature>
<evidence type="ECO:0000256" key="6">
    <source>
        <dbReference type="ARBA" id="ARBA00023225"/>
    </source>
</evidence>
<dbReference type="PANTHER" id="PTHR34982">
    <property type="entry name" value="YOP PROTEINS TRANSLOCATION PROTEIN L"/>
    <property type="match status" value="1"/>
</dbReference>
<evidence type="ECO:0000256" key="7">
    <source>
        <dbReference type="SAM" id="Coils"/>
    </source>
</evidence>
<dbReference type="AlphaFoldDB" id="A0A6N9PZX9"/>
<evidence type="ECO:0000259" key="8">
    <source>
        <dbReference type="Pfam" id="PF02108"/>
    </source>
</evidence>
<reference evidence="9 10" key="1">
    <citation type="submission" date="2019-01" db="EMBL/GenBank/DDBJ databases">
        <title>Chengkuizengella sp. nov., isolated from deep-sea sediment of East Pacific Ocean.</title>
        <authorList>
            <person name="Yang J."/>
            <person name="Lai Q."/>
            <person name="Shao Z."/>
        </authorList>
    </citation>
    <scope>NUCLEOTIDE SEQUENCE [LARGE SCALE GENOMIC DNA]</scope>
    <source>
        <strain evidence="9 10">YPA3-1-1</strain>
    </source>
</reference>
<accession>A0A6N9PZX9</accession>
<dbReference type="InterPro" id="IPR051472">
    <property type="entry name" value="T3SS_Stator/FliH"/>
</dbReference>
<keyword evidence="7" id="KW-0175">Coiled coil</keyword>
<comment type="function">
    <text evidence="1">Needed for flagellar regrowth and assembly.</text>
</comment>
<feature type="domain" description="Flagellar assembly protein FliH/Type III secretion system HrpE" evidence="8">
    <location>
        <begin position="132"/>
        <end position="258"/>
    </location>
</feature>
<keyword evidence="4" id="KW-1005">Bacterial flagellum biogenesis</keyword>
<dbReference type="EMBL" id="SIJB01000001">
    <property type="protein sequence ID" value="NBI27360.1"/>
    <property type="molecule type" value="Genomic_DNA"/>
</dbReference>
<keyword evidence="9" id="KW-0969">Cilium</keyword>
<evidence type="ECO:0000256" key="1">
    <source>
        <dbReference type="ARBA" id="ARBA00003041"/>
    </source>
</evidence>
<evidence type="ECO:0000256" key="3">
    <source>
        <dbReference type="ARBA" id="ARBA00022448"/>
    </source>
</evidence>
<proteinExistence type="inferred from homology"/>
<comment type="similarity">
    <text evidence="2">Belongs to the FliH family.</text>
</comment>
<dbReference type="InterPro" id="IPR018035">
    <property type="entry name" value="Flagellar_FliH/T3SS_HrpE"/>
</dbReference>
<dbReference type="Pfam" id="PF02108">
    <property type="entry name" value="FliH"/>
    <property type="match status" value="1"/>
</dbReference>
<dbReference type="GO" id="GO:0015031">
    <property type="term" value="P:protein transport"/>
    <property type="evidence" value="ECO:0007669"/>
    <property type="project" value="UniProtKB-KW"/>
</dbReference>
<evidence type="ECO:0000313" key="10">
    <source>
        <dbReference type="Proteomes" id="UP000448943"/>
    </source>
</evidence>
<keyword evidence="9" id="KW-0282">Flagellum</keyword>
<evidence type="ECO:0000256" key="4">
    <source>
        <dbReference type="ARBA" id="ARBA00022795"/>
    </source>
</evidence>
<dbReference type="PANTHER" id="PTHR34982:SF1">
    <property type="entry name" value="FLAGELLAR ASSEMBLY PROTEIN FLIH"/>
    <property type="match status" value="1"/>
</dbReference>
<keyword evidence="10" id="KW-1185">Reference proteome</keyword>
<dbReference type="GO" id="GO:0005829">
    <property type="term" value="C:cytosol"/>
    <property type="evidence" value="ECO:0007669"/>
    <property type="project" value="TreeGrafter"/>
</dbReference>
<protein>
    <submittedName>
        <fullName evidence="9">Flagellar assembly protein FliH</fullName>
    </submittedName>
</protein>
<keyword evidence="6" id="KW-1006">Bacterial flagellum protein export</keyword>